<evidence type="ECO:0000313" key="1">
    <source>
        <dbReference type="EMBL" id="AWN43333.1"/>
    </source>
</evidence>
<dbReference type="Proteomes" id="UP000245926">
    <property type="component" value="Chromosome"/>
</dbReference>
<dbReference type="OrthoDB" id="7998376at2"/>
<dbReference type="RefSeq" id="WP_109894035.1">
    <property type="nucleotide sequence ID" value="NZ_CP029550.1"/>
</dbReference>
<evidence type="ECO:0000313" key="2">
    <source>
        <dbReference type="Proteomes" id="UP000245926"/>
    </source>
</evidence>
<sequence length="93" mass="10581">MAAANRQNTDILFRRADEAWRAEMIQRHGETAVARLRYTPEARGEPGSRLRQAYNARERAYQLWIRARGLGDFRHAPRRSAAGPEPVPAPLDA</sequence>
<dbReference type="EMBL" id="CP029550">
    <property type="protein sequence ID" value="AWN43333.1"/>
    <property type="molecule type" value="Genomic_DNA"/>
</dbReference>
<name>A0A2U8WB10_9HYPH</name>
<organism evidence="1 2">
    <name type="scientific">Methylobacterium durans</name>
    <dbReference type="NCBI Taxonomy" id="2202825"/>
    <lineage>
        <taxon>Bacteria</taxon>
        <taxon>Pseudomonadati</taxon>
        <taxon>Pseudomonadota</taxon>
        <taxon>Alphaproteobacteria</taxon>
        <taxon>Hyphomicrobiales</taxon>
        <taxon>Methylobacteriaceae</taxon>
        <taxon>Methylobacterium</taxon>
    </lineage>
</organism>
<dbReference type="KEGG" id="mets:DK389_26025"/>
<reference evidence="2" key="1">
    <citation type="submission" date="2018-05" db="EMBL/GenBank/DDBJ databases">
        <title>Complete Genome Sequence of Methylobacterium sp. 17SD2-17.</title>
        <authorList>
            <person name="Srinivasan S."/>
        </authorList>
    </citation>
    <scope>NUCLEOTIDE SEQUENCE [LARGE SCALE GENOMIC DNA]</scope>
    <source>
        <strain evidence="2">17SD2-17</strain>
    </source>
</reference>
<protein>
    <submittedName>
        <fullName evidence="1">Uncharacterized protein</fullName>
    </submittedName>
</protein>
<gene>
    <name evidence="1" type="ORF">DK389_26025</name>
</gene>
<keyword evidence="2" id="KW-1185">Reference proteome</keyword>
<accession>A0A2U8WB10</accession>
<dbReference type="AlphaFoldDB" id="A0A2U8WB10"/>
<proteinExistence type="predicted"/>